<proteinExistence type="predicted"/>
<evidence type="ECO:0000259" key="4">
    <source>
        <dbReference type="Pfam" id="PF10150"/>
    </source>
</evidence>
<dbReference type="EMBL" id="JACJVJ010000003">
    <property type="protein sequence ID" value="MBC2778994.1"/>
    <property type="molecule type" value="Genomic_DNA"/>
</dbReference>
<name>A0A842I491_9SPHN</name>
<comment type="caution">
    <text evidence="5">The sequence shown here is derived from an EMBL/GenBank/DDBJ whole genome shotgun (WGS) entry which is preliminary data.</text>
</comment>
<dbReference type="InterPro" id="IPR019307">
    <property type="entry name" value="RNA-bd_AU-1/RNase_E/G"/>
</dbReference>
<evidence type="ECO:0000256" key="1">
    <source>
        <dbReference type="ARBA" id="ARBA00022801"/>
    </source>
</evidence>
<dbReference type="Pfam" id="PF10150">
    <property type="entry name" value="RNase_E_G"/>
    <property type="match status" value="1"/>
</dbReference>
<reference evidence="5 6" key="1">
    <citation type="submission" date="2020-08" db="EMBL/GenBank/DDBJ databases">
        <title>Draft genome sequence of Parasphingopyxis sp. GrpM-11.</title>
        <authorList>
            <person name="Oh J."/>
            <person name="Roh D.-H."/>
        </authorList>
    </citation>
    <scope>NUCLEOTIDE SEQUENCE [LARGE SCALE GENOMIC DNA]</scope>
    <source>
        <strain evidence="5 6">GrpM-11</strain>
    </source>
</reference>
<keyword evidence="2" id="KW-0694">RNA-binding</keyword>
<evidence type="ECO:0000313" key="6">
    <source>
        <dbReference type="Proteomes" id="UP000564378"/>
    </source>
</evidence>
<dbReference type="Proteomes" id="UP000564378">
    <property type="component" value="Unassembled WGS sequence"/>
</dbReference>
<accession>A0A842I491</accession>
<gene>
    <name evidence="5" type="ORF">H6P80_15325</name>
</gene>
<keyword evidence="1" id="KW-0378">Hydrolase</keyword>
<organism evidence="5 6">
    <name type="scientific">Parasphingopyxis marina</name>
    <dbReference type="NCBI Taxonomy" id="2761622"/>
    <lineage>
        <taxon>Bacteria</taxon>
        <taxon>Pseudomonadati</taxon>
        <taxon>Pseudomonadota</taxon>
        <taxon>Alphaproteobacteria</taxon>
        <taxon>Sphingomonadales</taxon>
        <taxon>Sphingomonadaceae</taxon>
        <taxon>Parasphingopyxis</taxon>
    </lineage>
</organism>
<protein>
    <submittedName>
        <fullName evidence="5">Ribonuclease E/G</fullName>
    </submittedName>
</protein>
<dbReference type="AlphaFoldDB" id="A0A842I491"/>
<feature type="region of interest" description="Disordered" evidence="3">
    <location>
        <begin position="92"/>
        <end position="113"/>
    </location>
</feature>
<evidence type="ECO:0000256" key="2">
    <source>
        <dbReference type="ARBA" id="ARBA00022884"/>
    </source>
</evidence>
<feature type="domain" description="RNA-binding protein AU-1/Ribonuclease E/G" evidence="4">
    <location>
        <begin position="138"/>
        <end position="250"/>
    </location>
</feature>
<sequence length="335" mass="34671">MGTGWLYEAGIGEERAALVENGIILEALIEAEGEGARTGAIHAARLAEILPGKKAGLIVLDTGEEALIDPLPIGVTEGGNLFARITRSAIPEPGRPKRAKARHVEKADAARPAPSLRERLEATGIAVTELAAHGPDRLEEAGWSELLEQAATGAIPFPGGALRIDPTPAMTVVDVDGALPPADLAVAGARAAGEAIRRLGIGGSTVIDLPSLEAKAARQAAAEAFDAALPQPFERTAVNGFGLLQIVRKRAGPSILERVRYDAAATAARTLLRTAERTAGAGTRTLTAHPAVIAGIEAVPDWLPQLARRQGADIALVANPSLALWRGHVSAAYPG</sequence>
<evidence type="ECO:0000313" key="5">
    <source>
        <dbReference type="EMBL" id="MBC2778994.1"/>
    </source>
</evidence>
<keyword evidence="6" id="KW-1185">Reference proteome</keyword>
<evidence type="ECO:0000256" key="3">
    <source>
        <dbReference type="SAM" id="MobiDB-lite"/>
    </source>
</evidence>